<evidence type="ECO:0000313" key="3">
    <source>
        <dbReference type="EMBL" id="OOR71919.1"/>
    </source>
</evidence>
<feature type="transmembrane region" description="Helical" evidence="1">
    <location>
        <begin position="55"/>
        <end position="75"/>
    </location>
</feature>
<keyword evidence="1" id="KW-0472">Membrane</keyword>
<evidence type="ECO:0000259" key="2">
    <source>
        <dbReference type="Pfam" id="PF04235"/>
    </source>
</evidence>
<gene>
    <name evidence="3" type="ORF">BLX06_27900</name>
</gene>
<reference evidence="3 4" key="1">
    <citation type="submission" date="2017-01" db="EMBL/GenBank/DDBJ databases">
        <title>Bacillus cereus isolates.</title>
        <authorList>
            <person name="Beno S.M."/>
        </authorList>
    </citation>
    <scope>NUCLEOTIDE SEQUENCE [LARGE SCALE GENOMIC DNA]</scope>
    <source>
        <strain evidence="3 4">FSL K6-1030</strain>
    </source>
</reference>
<dbReference type="EMBL" id="MUAU01000157">
    <property type="protein sequence ID" value="OOR71919.1"/>
    <property type="molecule type" value="Genomic_DNA"/>
</dbReference>
<evidence type="ECO:0000313" key="4">
    <source>
        <dbReference type="Proteomes" id="UP000190641"/>
    </source>
</evidence>
<evidence type="ECO:0000256" key="1">
    <source>
        <dbReference type="SAM" id="Phobius"/>
    </source>
</evidence>
<dbReference type="Pfam" id="PF04235">
    <property type="entry name" value="DUF418"/>
    <property type="match status" value="1"/>
</dbReference>
<feature type="transmembrane region" description="Helical" evidence="1">
    <location>
        <begin position="244"/>
        <end position="265"/>
    </location>
</feature>
<dbReference type="RefSeq" id="WP_078187522.1">
    <property type="nucleotide sequence ID" value="NZ_MUAU01000157.1"/>
</dbReference>
<accession>A0A9X6B4M8</accession>
<feature type="transmembrane region" description="Helical" evidence="1">
    <location>
        <begin position="169"/>
        <end position="193"/>
    </location>
</feature>
<organism evidence="3 4">
    <name type="scientific">Bacillus cereus</name>
    <dbReference type="NCBI Taxonomy" id="1396"/>
    <lineage>
        <taxon>Bacteria</taxon>
        <taxon>Bacillati</taxon>
        <taxon>Bacillota</taxon>
        <taxon>Bacilli</taxon>
        <taxon>Bacillales</taxon>
        <taxon>Bacillaceae</taxon>
        <taxon>Bacillus</taxon>
        <taxon>Bacillus cereus group</taxon>
    </lineage>
</organism>
<name>A0A9X6B4M8_BACCE</name>
<dbReference type="InterPro" id="IPR052529">
    <property type="entry name" value="Bact_Transport_Assoc"/>
</dbReference>
<feature type="transmembrane region" description="Helical" evidence="1">
    <location>
        <begin position="277"/>
        <end position="299"/>
    </location>
</feature>
<dbReference type="AlphaFoldDB" id="A0A9X6B4M8"/>
<feature type="transmembrane region" description="Helical" evidence="1">
    <location>
        <begin position="136"/>
        <end position="157"/>
    </location>
</feature>
<proteinExistence type="predicted"/>
<sequence length="302" mass="34711">MHHTKPTSSRILSLDIIRDFALLGILIAHASGGTQGQKYPIYSLDFDLSVFNNLFIHFKFVSIYSFLFGIGSHIFVSHAQQRGLRSYYLFSRRLITLLPIGIIPILIFPQITPILIIYGLLGFILLPFFKLQPRIILIIAGILASCNMIFIIETMVFRNPLIKDFSAVFMIIQFFIYYILVIVTMFLLGLYVGKIGLFQQLSHKKNIIKRIHRISFFLSLLLVLVGLWMVYINPDIGYNMPFQGISYITSYPLSIIYISSIILLYNKNYLVYLYKPLSYVGRISLTAYIGHAVLLKILILSF</sequence>
<keyword evidence="1" id="KW-0812">Transmembrane</keyword>
<keyword evidence="1" id="KW-1133">Transmembrane helix</keyword>
<dbReference type="PANTHER" id="PTHR30590">
    <property type="entry name" value="INNER MEMBRANE PROTEIN"/>
    <property type="match status" value="1"/>
</dbReference>
<feature type="transmembrane region" description="Helical" evidence="1">
    <location>
        <begin position="87"/>
        <end position="107"/>
    </location>
</feature>
<feature type="transmembrane region" description="Helical" evidence="1">
    <location>
        <begin position="113"/>
        <end position="129"/>
    </location>
</feature>
<dbReference type="PANTHER" id="PTHR30590:SF3">
    <property type="entry name" value="HYPOTHETICAL MEMBRANE SPANNING PROTEIN"/>
    <property type="match status" value="1"/>
</dbReference>
<dbReference type="Proteomes" id="UP000190641">
    <property type="component" value="Unassembled WGS sequence"/>
</dbReference>
<feature type="transmembrane region" description="Helical" evidence="1">
    <location>
        <begin position="214"/>
        <end position="232"/>
    </location>
</feature>
<feature type="domain" description="DUF418" evidence="2">
    <location>
        <begin position="193"/>
        <end position="298"/>
    </location>
</feature>
<dbReference type="InterPro" id="IPR007349">
    <property type="entry name" value="DUF418"/>
</dbReference>
<comment type="caution">
    <text evidence="3">The sequence shown here is derived from an EMBL/GenBank/DDBJ whole genome shotgun (WGS) entry which is preliminary data.</text>
</comment>
<protein>
    <recommendedName>
        <fullName evidence="2">DUF418 domain-containing protein</fullName>
    </recommendedName>
</protein>